<dbReference type="SUPFAM" id="SSF52467">
    <property type="entry name" value="DHS-like NAD/FAD-binding domain"/>
    <property type="match status" value="1"/>
</dbReference>
<protein>
    <submittedName>
        <fullName evidence="1">SIR2 family protein</fullName>
    </submittedName>
</protein>
<evidence type="ECO:0000313" key="2">
    <source>
        <dbReference type="Proteomes" id="UP001203004"/>
    </source>
</evidence>
<dbReference type="InterPro" id="IPR029035">
    <property type="entry name" value="DHS-like_NAD/FAD-binding_dom"/>
</dbReference>
<evidence type="ECO:0000313" key="1">
    <source>
        <dbReference type="EMBL" id="MCL1632916.1"/>
    </source>
</evidence>
<sequence length="400" mass="46002">MVSKKIKDCETIFYSRSEKIAFDKSQVYINSNPFPSDELKGSTTKDFAYAKMRSIYNQILSRQYENLVVLSGSGTSVGIGSGKQKGKTMKGLWLAVRDKITYKALEEFAESIKFEELHEDHTDLEAMLSKATLSQRFLQDANIQATINNIKEIIRKECTLKLPANAPHQIFLSKLTGRKLKYSRPKIFTLNYDLLFEQAASTGGYVVIDGFSFSYPRQFNGINFDFDIVSRKENRALSEENFVPKVFQLYKPHGSLDWEKIIDGKTEKFIKNASTKNPLMIYPSNAKYEVSYEQPYFEMLSRFQQEMRAQNTILISIGFSFYDKHIKAMVDEALNVNPSITLIIVSPDVKQESTFLDYKSRSERMGNVILINETFSDFSLYYPESDIYSYQDEAETNESI</sequence>
<gene>
    <name evidence="1" type="ORF">M3N64_13400</name>
</gene>
<comment type="caution">
    <text evidence="1">The sequence shown here is derived from an EMBL/GenBank/DDBJ whole genome shotgun (WGS) entry which is preliminary data.</text>
</comment>
<accession>A0ABT0MDG2</accession>
<organism evidence="1 2">
    <name type="scientific">Sporolactobacillus mangiferae</name>
    <dbReference type="NCBI Taxonomy" id="2940498"/>
    <lineage>
        <taxon>Bacteria</taxon>
        <taxon>Bacillati</taxon>
        <taxon>Bacillota</taxon>
        <taxon>Bacilli</taxon>
        <taxon>Bacillales</taxon>
        <taxon>Sporolactobacillaceae</taxon>
        <taxon>Sporolactobacillus</taxon>
    </lineage>
</organism>
<proteinExistence type="predicted"/>
<dbReference type="Pfam" id="PF13289">
    <property type="entry name" value="SIR2_2"/>
    <property type="match status" value="1"/>
</dbReference>
<name>A0ABT0MDG2_9BACL</name>
<reference evidence="1 2" key="1">
    <citation type="submission" date="2022-05" db="EMBL/GenBank/DDBJ databases">
        <title>Sporolactobacillus sp nov CPB3-1, isolated from tree bark (Mangifera indica L.).</title>
        <authorList>
            <person name="Phuengjayaem S."/>
            <person name="Tanasupawat S."/>
        </authorList>
    </citation>
    <scope>NUCLEOTIDE SEQUENCE [LARGE SCALE GENOMIC DNA]</scope>
    <source>
        <strain evidence="1 2">CPB3-1</strain>
    </source>
</reference>
<dbReference type="Proteomes" id="UP001203004">
    <property type="component" value="Unassembled WGS sequence"/>
</dbReference>
<dbReference type="EMBL" id="JAMAST010000027">
    <property type="protein sequence ID" value="MCL1632916.1"/>
    <property type="molecule type" value="Genomic_DNA"/>
</dbReference>
<dbReference type="RefSeq" id="WP_249103774.1">
    <property type="nucleotide sequence ID" value="NZ_JAMAST010000027.1"/>
</dbReference>
<keyword evidence="2" id="KW-1185">Reference proteome</keyword>